<organism evidence="2">
    <name type="scientific">Panulirus argus virus 1</name>
    <dbReference type="NCBI Taxonomy" id="380624"/>
    <lineage>
        <taxon>Viruses</taxon>
    </lineage>
</organism>
<evidence type="ECO:0000313" key="2">
    <source>
        <dbReference type="EMBL" id="QIQ08648.1"/>
    </source>
</evidence>
<protein>
    <submittedName>
        <fullName evidence="2">Uncharacterized protein</fullName>
    </submittedName>
</protein>
<feature type="compositionally biased region" description="Basic and acidic residues" evidence="1">
    <location>
        <begin position="134"/>
        <end position="143"/>
    </location>
</feature>
<name>A0A6G9HDL7_9VIRU</name>
<gene>
    <name evidence="2" type="primary">ORF32</name>
</gene>
<accession>A0A6G9HDL7</accession>
<reference evidence="2" key="1">
    <citation type="journal article" date="2020" name="MBio">
        <title>A New Family of DNA Viruses Causing Disease in Crustaceans from Diverse Aquatic Biomes.</title>
        <authorList>
            <person name="Subramaniam K."/>
            <person name="Behringer D.C."/>
            <person name="Bojko J."/>
            <person name="Yutin N."/>
            <person name="Clark A.S."/>
            <person name="Bateman K.S."/>
            <person name="van Aerle R."/>
            <person name="Bass D."/>
            <person name="Kerr R.C."/>
            <person name="Koonin E.V."/>
            <person name="Stentiford G.D."/>
            <person name="Waltzek T.B."/>
        </authorList>
    </citation>
    <scope>NUCLEOTIDE SEQUENCE</scope>
</reference>
<proteinExistence type="predicted"/>
<sequence>MYTFALREDERRVDKARFGSRAAAAAAAAAATIVSAGGGGDVVVVVVSNDAGLDVLMLKQNTEMDGRRQRTSSSRSKNKEMIEKAILSNNEALSTATETLKNMASIVEGMRNDDDDDDDDGAVGGGGGGGGDYAHMDTGEGDGKVSSSSPAAAAAAVPAPAAPAAAPAAPGTWLREGNYGGVTNPAVSATGTAPAYAFPDYLRDSKPGGLFGFGGGGGVGGVAAAAAAPPPPPVTTVPLPPSFRPGQFRRTGGGGGDDGGNANDDLLARAKFSKDLRDIINASLLNFITTPKPSGFDENINIYVSCHDETCSRKHDIQEITTLMQLVLQNKHRNWF</sequence>
<feature type="compositionally biased region" description="Gly residues" evidence="1">
    <location>
        <begin position="122"/>
        <end position="132"/>
    </location>
</feature>
<feature type="region of interest" description="Disordered" evidence="1">
    <location>
        <begin position="109"/>
        <end position="151"/>
    </location>
</feature>
<dbReference type="EMBL" id="MN604017">
    <property type="protein sequence ID" value="QIQ08648.1"/>
    <property type="molecule type" value="Genomic_DNA"/>
</dbReference>
<evidence type="ECO:0000256" key="1">
    <source>
        <dbReference type="SAM" id="MobiDB-lite"/>
    </source>
</evidence>